<dbReference type="NCBIfam" id="TIGR00952">
    <property type="entry name" value="S15_bact"/>
    <property type="match status" value="1"/>
</dbReference>
<evidence type="ECO:0000256" key="7">
    <source>
        <dbReference type="ARBA" id="ARBA00035249"/>
    </source>
</evidence>
<evidence type="ECO:0000256" key="9">
    <source>
        <dbReference type="RuleBase" id="RU003919"/>
    </source>
</evidence>
<evidence type="ECO:0000256" key="2">
    <source>
        <dbReference type="ARBA" id="ARBA00008434"/>
    </source>
</evidence>
<dbReference type="InterPro" id="IPR000589">
    <property type="entry name" value="Ribosomal_uS15"/>
</dbReference>
<evidence type="ECO:0000256" key="1">
    <source>
        <dbReference type="ARBA" id="ARBA00004173"/>
    </source>
</evidence>
<protein>
    <recommendedName>
        <fullName evidence="7">Small ribosomal subunit protein uS15m</fullName>
    </recommendedName>
    <alternativeName>
        <fullName evidence="8">28S ribosomal protein S15, mitochondrial</fullName>
    </alternativeName>
</protein>
<reference evidence="10 11" key="1">
    <citation type="submission" date="2019-09" db="EMBL/GenBank/DDBJ databases">
        <title>Bird 10,000 Genomes (B10K) Project - Family phase.</title>
        <authorList>
            <person name="Zhang G."/>
        </authorList>
    </citation>
    <scope>NUCLEOTIDE SEQUENCE [LARGE SCALE GENOMIC DNA]</scope>
    <source>
        <strain evidence="10">B10K-DU-002-01</strain>
        <tissue evidence="10">Muscle</tissue>
    </source>
</reference>
<dbReference type="SUPFAM" id="SSF47060">
    <property type="entry name" value="S15/NS1 RNA-binding domain"/>
    <property type="match status" value="1"/>
</dbReference>
<gene>
    <name evidence="10" type="primary">Mrps15</name>
    <name evidence="10" type="ORF">ILLCLE_R09337</name>
</gene>
<comment type="caution">
    <text evidence="10">The sequence shown here is derived from an EMBL/GenBank/DDBJ whole genome shotgun (WGS) entry which is preliminary data.</text>
</comment>
<sequence>HPACSPVLQAARGYARPAAKKGKDIPSHLDDLPQAMLKKEYANLPVMNRVDDVVKRVLSLEMASQKEKLKVKKQQLVEKVRRSPNDNGSFEVQGKLKKGKVAILTARIRTLEEHLQRHPKDKSNRRFLLMDLDRRRKMLGYLRRVNYGTFEKTCRELDIQYSPPQPYARHVTKRWLVKKALCIKVFQEKRKLKAAVRLKQRRERQARARAAREQQE</sequence>
<dbReference type="PROSITE" id="PS00362">
    <property type="entry name" value="RIBOSOMAL_S15"/>
    <property type="match status" value="1"/>
</dbReference>
<dbReference type="PANTHER" id="PTHR46685">
    <property type="entry name" value="28S RIBOSOMAL PROTEIN S15, MITOCHONDRIAL"/>
    <property type="match status" value="1"/>
</dbReference>
<organism evidence="10 11">
    <name type="scientific">Illadopsis cleaveri</name>
    <name type="common">blackcap illadopsis</name>
    <dbReference type="NCBI Taxonomy" id="201329"/>
    <lineage>
        <taxon>Eukaryota</taxon>
        <taxon>Metazoa</taxon>
        <taxon>Chordata</taxon>
        <taxon>Craniata</taxon>
        <taxon>Vertebrata</taxon>
        <taxon>Euteleostomi</taxon>
        <taxon>Archelosauria</taxon>
        <taxon>Archosauria</taxon>
        <taxon>Dinosauria</taxon>
        <taxon>Saurischia</taxon>
        <taxon>Theropoda</taxon>
        <taxon>Coelurosauria</taxon>
        <taxon>Aves</taxon>
        <taxon>Neognathae</taxon>
        <taxon>Neoaves</taxon>
        <taxon>Telluraves</taxon>
        <taxon>Australaves</taxon>
        <taxon>Passeriformes</taxon>
        <taxon>Sylvioidea</taxon>
        <taxon>Timaliidae</taxon>
        <taxon>Illadopsis</taxon>
    </lineage>
</organism>
<keyword evidence="5" id="KW-0496">Mitochondrion</keyword>
<evidence type="ECO:0000256" key="6">
    <source>
        <dbReference type="ARBA" id="ARBA00023274"/>
    </source>
</evidence>
<evidence type="ECO:0000313" key="11">
    <source>
        <dbReference type="Proteomes" id="UP000534634"/>
    </source>
</evidence>
<dbReference type="EMBL" id="VXBB01001104">
    <property type="protein sequence ID" value="NXM52273.1"/>
    <property type="molecule type" value="Genomic_DNA"/>
</dbReference>
<dbReference type="GO" id="GO:0005763">
    <property type="term" value="C:mitochondrial small ribosomal subunit"/>
    <property type="evidence" value="ECO:0007669"/>
    <property type="project" value="TreeGrafter"/>
</dbReference>
<dbReference type="Proteomes" id="UP000534634">
    <property type="component" value="Unassembled WGS sequence"/>
</dbReference>
<comment type="subcellular location">
    <subcellularLocation>
        <location evidence="1">Mitochondrion</location>
    </subcellularLocation>
</comment>
<dbReference type="AlphaFoldDB" id="A0A7L1BS70"/>
<evidence type="ECO:0000313" key="10">
    <source>
        <dbReference type="EMBL" id="NXM52273.1"/>
    </source>
</evidence>
<dbReference type="GO" id="GO:0032543">
    <property type="term" value="P:mitochondrial translation"/>
    <property type="evidence" value="ECO:0007669"/>
    <property type="project" value="TreeGrafter"/>
</dbReference>
<dbReference type="InterPro" id="IPR009068">
    <property type="entry name" value="uS15_NS1_RNA-bd_sf"/>
</dbReference>
<evidence type="ECO:0000256" key="5">
    <source>
        <dbReference type="ARBA" id="ARBA00023128"/>
    </source>
</evidence>
<keyword evidence="3" id="KW-0809">Transit peptide</keyword>
<dbReference type="SMART" id="SM01387">
    <property type="entry name" value="Ribosomal_S15"/>
    <property type="match status" value="1"/>
</dbReference>
<evidence type="ECO:0000256" key="3">
    <source>
        <dbReference type="ARBA" id="ARBA00022946"/>
    </source>
</evidence>
<feature type="non-terminal residue" evidence="10">
    <location>
        <position position="1"/>
    </location>
</feature>
<keyword evidence="11" id="KW-1185">Reference proteome</keyword>
<evidence type="ECO:0000256" key="4">
    <source>
        <dbReference type="ARBA" id="ARBA00022980"/>
    </source>
</evidence>
<dbReference type="GO" id="GO:0003723">
    <property type="term" value="F:RNA binding"/>
    <property type="evidence" value="ECO:0007669"/>
    <property type="project" value="TreeGrafter"/>
</dbReference>
<dbReference type="CDD" id="cd00353">
    <property type="entry name" value="Ribosomal_S15p_S13e"/>
    <property type="match status" value="1"/>
</dbReference>
<dbReference type="InterPro" id="IPR005290">
    <property type="entry name" value="Ribosomal_uS15_bac-type"/>
</dbReference>
<keyword evidence="6 9" id="KW-0687">Ribonucleoprotein</keyword>
<dbReference type="InterPro" id="IPR052137">
    <property type="entry name" value="uS15_ribosomal"/>
</dbReference>
<accession>A0A7L1BS70</accession>
<name>A0A7L1BS70_9PASS</name>
<feature type="non-terminal residue" evidence="10">
    <location>
        <position position="216"/>
    </location>
</feature>
<dbReference type="GO" id="GO:0003735">
    <property type="term" value="F:structural constituent of ribosome"/>
    <property type="evidence" value="ECO:0007669"/>
    <property type="project" value="InterPro"/>
</dbReference>
<keyword evidence="4 9" id="KW-0689">Ribosomal protein</keyword>
<dbReference type="PANTHER" id="PTHR46685:SF1">
    <property type="entry name" value="SMALL RIBOSOMAL SUBUNIT PROTEIN US15M"/>
    <property type="match status" value="1"/>
</dbReference>
<dbReference type="Gene3D" id="1.10.287.10">
    <property type="entry name" value="S15/NS1, RNA-binding"/>
    <property type="match status" value="1"/>
</dbReference>
<proteinExistence type="inferred from homology"/>
<evidence type="ECO:0000256" key="8">
    <source>
        <dbReference type="ARBA" id="ARBA00035528"/>
    </source>
</evidence>
<dbReference type="Pfam" id="PF00312">
    <property type="entry name" value="Ribosomal_S15"/>
    <property type="match status" value="1"/>
</dbReference>
<dbReference type="HAMAP" id="MF_01343_B">
    <property type="entry name" value="Ribosomal_uS15_B"/>
    <property type="match status" value="1"/>
</dbReference>
<comment type="similarity">
    <text evidence="2 9">Belongs to the universal ribosomal protein uS15 family.</text>
</comment>